<reference evidence="2 3" key="1">
    <citation type="submission" date="2020-07" db="EMBL/GenBank/DDBJ databases">
        <title>Sequencing the genomes of 1000 actinobacteria strains.</title>
        <authorList>
            <person name="Klenk H.-P."/>
        </authorList>
    </citation>
    <scope>NUCLEOTIDE SEQUENCE [LARGE SCALE GENOMIC DNA]</scope>
    <source>
        <strain evidence="2 3">DSM 26487</strain>
    </source>
</reference>
<dbReference type="Pfam" id="PF02515">
    <property type="entry name" value="CoA_transf_3"/>
    <property type="match status" value="1"/>
</dbReference>
<dbReference type="Gene3D" id="3.30.1540.10">
    <property type="entry name" value="formyl-coa transferase, domain 3"/>
    <property type="match status" value="1"/>
</dbReference>
<protein>
    <submittedName>
        <fullName evidence="2">Formyl-CoA transferase</fullName>
        <ecNumber evidence="2">2.8.3.16</ecNumber>
    </submittedName>
</protein>
<dbReference type="SUPFAM" id="SSF89796">
    <property type="entry name" value="CoA-transferase family III (CaiB/BaiF)"/>
    <property type="match status" value="1"/>
</dbReference>
<dbReference type="RefSeq" id="WP_179659156.1">
    <property type="nucleotide sequence ID" value="NZ_JACBZR010000001.1"/>
</dbReference>
<dbReference type="PANTHER" id="PTHR48207">
    <property type="entry name" value="SUCCINATE--HYDROXYMETHYLGLUTARATE COA-TRANSFERASE"/>
    <property type="match status" value="1"/>
</dbReference>
<dbReference type="EC" id="2.8.3.16" evidence="2"/>
<keyword evidence="3" id="KW-1185">Reference proteome</keyword>
<dbReference type="InterPro" id="IPR003673">
    <property type="entry name" value="CoA-Trfase_fam_III"/>
</dbReference>
<organism evidence="2 3">
    <name type="scientific">Nocardioides panzhihuensis</name>
    <dbReference type="NCBI Taxonomy" id="860243"/>
    <lineage>
        <taxon>Bacteria</taxon>
        <taxon>Bacillati</taxon>
        <taxon>Actinomycetota</taxon>
        <taxon>Actinomycetes</taxon>
        <taxon>Propionibacteriales</taxon>
        <taxon>Nocardioidaceae</taxon>
        <taxon>Nocardioides</taxon>
    </lineage>
</organism>
<evidence type="ECO:0000313" key="3">
    <source>
        <dbReference type="Proteomes" id="UP000564496"/>
    </source>
</evidence>
<dbReference type="Gene3D" id="3.40.50.10540">
    <property type="entry name" value="Crotonobetainyl-coa:carnitine coa-transferase, domain 1"/>
    <property type="match status" value="1"/>
</dbReference>
<accession>A0A7Z0DNX2</accession>
<dbReference type="EMBL" id="JACBZR010000001">
    <property type="protein sequence ID" value="NYI78855.1"/>
    <property type="molecule type" value="Genomic_DNA"/>
</dbReference>
<comment type="caution">
    <text evidence="2">The sequence shown here is derived from an EMBL/GenBank/DDBJ whole genome shotgun (WGS) entry which is preliminary data.</text>
</comment>
<evidence type="ECO:0000256" key="1">
    <source>
        <dbReference type="ARBA" id="ARBA00022679"/>
    </source>
</evidence>
<evidence type="ECO:0000313" key="2">
    <source>
        <dbReference type="EMBL" id="NYI78855.1"/>
    </source>
</evidence>
<dbReference type="InterPro" id="IPR044855">
    <property type="entry name" value="CoA-Trfase_III_dom3_sf"/>
</dbReference>
<name>A0A7Z0DNX2_9ACTN</name>
<dbReference type="GO" id="GO:0033608">
    <property type="term" value="F:formyl-CoA transferase activity"/>
    <property type="evidence" value="ECO:0007669"/>
    <property type="project" value="UniProtKB-EC"/>
</dbReference>
<dbReference type="Proteomes" id="UP000564496">
    <property type="component" value="Unassembled WGS sequence"/>
</dbReference>
<dbReference type="InterPro" id="IPR023606">
    <property type="entry name" value="CoA-Trfase_III_dom_1_sf"/>
</dbReference>
<dbReference type="InterPro" id="IPR050483">
    <property type="entry name" value="CoA-transferase_III_domain"/>
</dbReference>
<dbReference type="AlphaFoldDB" id="A0A7Z0DNX2"/>
<gene>
    <name evidence="2" type="ORF">BJ988_003503</name>
</gene>
<dbReference type="PANTHER" id="PTHR48207:SF3">
    <property type="entry name" value="SUCCINATE--HYDROXYMETHYLGLUTARATE COA-TRANSFERASE"/>
    <property type="match status" value="1"/>
</dbReference>
<proteinExistence type="predicted"/>
<keyword evidence="1 2" id="KW-0808">Transferase</keyword>
<sequence length="406" mass="42997">MTNDLLPLEGITVVALEQAVAAPLATRHLADLGARVIKLERVGEGDFARNYDHAVHGLASHFVWLNRGKESVALDLKSADGAELARRLVARADVFLQNAAPGAAERLGLGAEELAERHPGLVVAGISGYGTGGPLRDRKAYDMLIQAESGLISVTGTPETATKTGVPSSDIAAGLYTSQAIVAALFRRERTGKGGIVDVSMFDATVEWLGHPMYMQMYGGRQVPRMGLSHASIAPYDAYPTADGEILIGVQNDRGWRALVTDVFDRPDLVDHPRLATNPLRVAHREECDAVVAEHTRGFATADLDARLAAAGVPAAQINDMSGLVEHPQLAGRDRWRAVDTPAGPVRGVLPPMTFRDVELPMGAIPELGAHTDAVLAELGLDAGEIDRLAAGGVVGRPTDVPVPTL</sequence>